<evidence type="ECO:0000256" key="7">
    <source>
        <dbReference type="ARBA" id="ARBA00048924"/>
    </source>
</evidence>
<dbReference type="RefSeq" id="WP_188636072.1">
    <property type="nucleotide sequence ID" value="NZ_BMNN01000002.1"/>
</dbReference>
<evidence type="ECO:0000256" key="2">
    <source>
        <dbReference type="ARBA" id="ARBA00010712"/>
    </source>
</evidence>
<evidence type="ECO:0000313" key="11">
    <source>
        <dbReference type="Proteomes" id="UP000633263"/>
    </source>
</evidence>
<name>A0ABQ2CQ27_9GAMM</name>
<accession>A0ABQ2CQ27</accession>
<dbReference type="Pfam" id="PF00583">
    <property type="entry name" value="Acetyltransf_1"/>
    <property type="match status" value="1"/>
</dbReference>
<evidence type="ECO:0000256" key="6">
    <source>
        <dbReference type="ARBA" id="ARBA00023315"/>
    </source>
</evidence>
<proteinExistence type="inferred from homology"/>
<comment type="function">
    <text evidence="8">Catalyzes the acetylation of L-2,4-diaminobutyrate (DABA) to gamma-N-acetyl-alpha,gamma-diaminobutyric acid (ADABA) with acetyl coenzyme A.</text>
</comment>
<dbReference type="SUPFAM" id="SSF55729">
    <property type="entry name" value="Acyl-CoA N-acyltransferases (Nat)"/>
    <property type="match status" value="1"/>
</dbReference>
<reference evidence="11" key="1">
    <citation type="journal article" date="2019" name="Int. J. Syst. Evol. Microbiol.">
        <title>The Global Catalogue of Microorganisms (GCM) 10K type strain sequencing project: providing services to taxonomists for standard genome sequencing and annotation.</title>
        <authorList>
            <consortium name="The Broad Institute Genomics Platform"/>
            <consortium name="The Broad Institute Genome Sequencing Center for Infectious Disease"/>
            <person name="Wu L."/>
            <person name="Ma J."/>
        </authorList>
    </citation>
    <scope>NUCLEOTIDE SEQUENCE [LARGE SCALE GENOMIC DNA]</scope>
    <source>
        <strain evidence="11">JCM 11590</strain>
    </source>
</reference>
<comment type="pathway">
    <text evidence="1 8">Amine and polyamine biosynthesis; ectoine biosynthesis; L-ectoine from L-aspartate 4-semialdehyde: step 2/3.</text>
</comment>
<dbReference type="Proteomes" id="UP000633263">
    <property type="component" value="Unassembled WGS sequence"/>
</dbReference>
<comment type="similarity">
    <text evidence="2 8">Belongs to the acetyltransferase family. EctA subfamily.</text>
</comment>
<protein>
    <recommendedName>
        <fullName evidence="4 8">L-2,4-diaminobutyric acid acetyltransferase</fullName>
        <shortName evidence="8">DABA acetyltransferase</shortName>
        <ecNumber evidence="3 8">2.3.1.178</ecNumber>
    </recommendedName>
</protein>
<evidence type="ECO:0000259" key="9">
    <source>
        <dbReference type="PROSITE" id="PS51186"/>
    </source>
</evidence>
<evidence type="ECO:0000256" key="3">
    <source>
        <dbReference type="ARBA" id="ARBA00012355"/>
    </source>
</evidence>
<dbReference type="EC" id="2.3.1.178" evidence="3 8"/>
<feature type="domain" description="N-acetyltransferase" evidence="9">
    <location>
        <begin position="6"/>
        <end position="156"/>
    </location>
</feature>
<evidence type="ECO:0000256" key="5">
    <source>
        <dbReference type="ARBA" id="ARBA00022679"/>
    </source>
</evidence>
<keyword evidence="5 8" id="KW-0808">Transferase</keyword>
<dbReference type="PIRSF" id="PIRSF037663">
    <property type="entry name" value="Acetyltransf_GNAT_prd"/>
    <property type="match status" value="1"/>
</dbReference>
<dbReference type="EMBL" id="BMNN01000002">
    <property type="protein sequence ID" value="GGI98390.1"/>
    <property type="molecule type" value="Genomic_DNA"/>
</dbReference>
<keyword evidence="11" id="KW-1185">Reference proteome</keyword>
<dbReference type="Gene3D" id="3.40.630.30">
    <property type="match status" value="1"/>
</dbReference>
<evidence type="ECO:0000256" key="1">
    <source>
        <dbReference type="ARBA" id="ARBA00004978"/>
    </source>
</evidence>
<dbReference type="InterPro" id="IPR016181">
    <property type="entry name" value="Acyl_CoA_acyltransferase"/>
</dbReference>
<dbReference type="InterPro" id="IPR000182">
    <property type="entry name" value="GNAT_dom"/>
</dbReference>
<keyword evidence="6 8" id="KW-0012">Acyltransferase</keyword>
<sequence>MSSKSFSLRVPRATDGYALNQLVKRCPPLDTNSVYCNLLQCTDFSATSIAAEHTDGELVGFISGYCPPSRPDTLFIWQVAVDDRMRGQGLAISMLLELVRRTAADNGVRWLETTISPGNTASEALFAKAFRQLGVEPETSVLFSRQTHFDGQHDDEVLYRAGPFSPSALSELTKTHQESA</sequence>
<comment type="catalytic activity">
    <reaction evidence="7 8">
        <text>L-2,4-diaminobutanoate + acetyl-CoA = (2S)-4-acetamido-2-aminobutanoate + CoA + H(+)</text>
        <dbReference type="Rhea" id="RHEA:16901"/>
        <dbReference type="ChEBI" id="CHEBI:15378"/>
        <dbReference type="ChEBI" id="CHEBI:57287"/>
        <dbReference type="ChEBI" id="CHEBI:57288"/>
        <dbReference type="ChEBI" id="CHEBI:58761"/>
        <dbReference type="ChEBI" id="CHEBI:58929"/>
        <dbReference type="EC" id="2.3.1.178"/>
    </reaction>
</comment>
<dbReference type="NCBIfam" id="TIGR02406">
    <property type="entry name" value="ectoine_EctA"/>
    <property type="match status" value="1"/>
</dbReference>
<evidence type="ECO:0000313" key="10">
    <source>
        <dbReference type="EMBL" id="GGI98390.1"/>
    </source>
</evidence>
<comment type="caution">
    <text evidence="10">The sequence shown here is derived from an EMBL/GenBank/DDBJ whole genome shotgun (WGS) entry which is preliminary data.</text>
</comment>
<evidence type="ECO:0000256" key="4">
    <source>
        <dbReference type="ARBA" id="ARBA00017935"/>
    </source>
</evidence>
<evidence type="ECO:0000256" key="8">
    <source>
        <dbReference type="RuleBase" id="RU365045"/>
    </source>
</evidence>
<dbReference type="InterPro" id="IPR017255">
    <property type="entry name" value="AcTrfase_GNAT_prd"/>
</dbReference>
<gene>
    <name evidence="8 10" type="primary">ectA</name>
    <name evidence="10" type="ORF">GCM10009083_13780</name>
</gene>
<dbReference type="InterPro" id="IPR012772">
    <property type="entry name" value="Ectoine_EctA"/>
</dbReference>
<dbReference type="PROSITE" id="PS51186">
    <property type="entry name" value="GNAT"/>
    <property type="match status" value="1"/>
</dbReference>
<organism evidence="10 11">
    <name type="scientific">Halopseudomonas pertucinogena</name>
    <dbReference type="NCBI Taxonomy" id="86175"/>
    <lineage>
        <taxon>Bacteria</taxon>
        <taxon>Pseudomonadati</taxon>
        <taxon>Pseudomonadota</taxon>
        <taxon>Gammaproteobacteria</taxon>
        <taxon>Pseudomonadales</taxon>
        <taxon>Pseudomonadaceae</taxon>
        <taxon>Halopseudomonas</taxon>
    </lineage>
</organism>
<dbReference type="CDD" id="cd04301">
    <property type="entry name" value="NAT_SF"/>
    <property type="match status" value="1"/>
</dbReference>